<dbReference type="EMBL" id="CM007648">
    <property type="protein sequence ID" value="ONM17306.1"/>
    <property type="molecule type" value="Genomic_DNA"/>
</dbReference>
<organism evidence="1">
    <name type="scientific">Zea mays</name>
    <name type="common">Maize</name>
    <dbReference type="NCBI Taxonomy" id="4577"/>
    <lineage>
        <taxon>Eukaryota</taxon>
        <taxon>Viridiplantae</taxon>
        <taxon>Streptophyta</taxon>
        <taxon>Embryophyta</taxon>
        <taxon>Tracheophyta</taxon>
        <taxon>Spermatophyta</taxon>
        <taxon>Magnoliopsida</taxon>
        <taxon>Liliopsida</taxon>
        <taxon>Poales</taxon>
        <taxon>Poaceae</taxon>
        <taxon>PACMAD clade</taxon>
        <taxon>Panicoideae</taxon>
        <taxon>Andropogonodae</taxon>
        <taxon>Andropogoneae</taxon>
        <taxon>Tripsacinae</taxon>
        <taxon>Zea</taxon>
    </lineage>
</organism>
<dbReference type="InParanoid" id="A0A1D6EA98"/>
<dbReference type="ExpressionAtlas" id="A0A1D6EA98">
    <property type="expression patterns" value="baseline and differential"/>
</dbReference>
<proteinExistence type="predicted"/>
<dbReference type="InterPro" id="IPR058936">
    <property type="entry name" value="At4g15545-like"/>
</dbReference>
<dbReference type="SMR" id="A0A1D6EA98"/>
<gene>
    <name evidence="1" type="ORF">ZEAMMB73_Zm00001d003628</name>
</gene>
<name>A0A1D6EA98_MAIZE</name>
<reference evidence="1" key="1">
    <citation type="submission" date="2015-12" db="EMBL/GenBank/DDBJ databases">
        <title>Update maize B73 reference genome by single molecule sequencing technologies.</title>
        <authorList>
            <consortium name="Maize Genome Sequencing Project"/>
            <person name="Ware D."/>
        </authorList>
    </citation>
    <scope>NUCLEOTIDE SEQUENCE [LARGE SCALE GENOMIC DNA]</scope>
    <source>
        <tissue evidence="1">Seedling</tissue>
    </source>
</reference>
<evidence type="ECO:0000313" key="1">
    <source>
        <dbReference type="EMBL" id="ONM17306.1"/>
    </source>
</evidence>
<protein>
    <submittedName>
        <fullName evidence="1">Uncharacterized protein</fullName>
    </submittedName>
</protein>
<dbReference type="AlphaFoldDB" id="A0A1D6EA98"/>
<dbReference type="PANTHER" id="PTHR47383:SF6">
    <property type="entry name" value="KINESIN-LIKE PROTEIN"/>
    <property type="match status" value="1"/>
</dbReference>
<sequence length="188" mass="20342">MPTPALPPPALPLFPRRLAADLDPANLALATTAHAPTRDGSSPPCPSHHNRAAPSPAEPETSELAVEAMPLGDGAEVADFMLPDELLVALTWDPYKQLDLTCRITALAVSGRVSGLERETGRLRAEAAGKDRENTELRERVVLLDTALQETNARLHPPMLTMADLPTGTRDLAREFRFPPGWFLEGSK</sequence>
<dbReference type="PANTHER" id="PTHR47383">
    <property type="entry name" value="OS03G0659800 PROTEIN"/>
    <property type="match status" value="1"/>
</dbReference>
<accession>A0A1D6EA98</accession>
<dbReference type="STRING" id="4577.A0A1D6EA98"/>